<protein>
    <submittedName>
        <fullName evidence="1">Uncharacterized protein</fullName>
    </submittedName>
</protein>
<reference evidence="1" key="1">
    <citation type="journal article" date="2021" name="Proc. Natl. Acad. Sci. U.S.A.">
        <title>A Catalog of Tens of Thousands of Viruses from Human Metagenomes Reveals Hidden Associations with Chronic Diseases.</title>
        <authorList>
            <person name="Tisza M.J."/>
            <person name="Buck C.B."/>
        </authorList>
    </citation>
    <scope>NUCLEOTIDE SEQUENCE</scope>
    <source>
        <strain evidence="1">CtYBm1</strain>
    </source>
</reference>
<evidence type="ECO:0000313" key="1">
    <source>
        <dbReference type="EMBL" id="DAD72810.1"/>
    </source>
</evidence>
<organism evidence="1">
    <name type="scientific">Siphoviridae sp. ctYBm1</name>
    <dbReference type="NCBI Taxonomy" id="2826374"/>
    <lineage>
        <taxon>Viruses</taxon>
        <taxon>Duplodnaviria</taxon>
        <taxon>Heunggongvirae</taxon>
        <taxon>Uroviricota</taxon>
        <taxon>Caudoviricetes</taxon>
    </lineage>
</organism>
<dbReference type="EMBL" id="BK014726">
    <property type="protein sequence ID" value="DAD72810.1"/>
    <property type="molecule type" value="Genomic_DNA"/>
</dbReference>
<proteinExistence type="predicted"/>
<name>A0A8S5LS95_9CAUD</name>
<sequence>MGEPIYNVNGQLSPNDENAFILRIETSNLNIIKDSIERYRTIRNNVELLETKYFIEAVDEYPDTFLIIDIDPIVFDDKKNLYFITLYCYGNDELDSKMDRIKRFFENFYTRSKR</sequence>
<accession>A0A8S5LS95</accession>